<organism evidence="3 4">
    <name type="scientific">Variovorax dokdonensis</name>
    <dbReference type="NCBI Taxonomy" id="344883"/>
    <lineage>
        <taxon>Bacteria</taxon>
        <taxon>Pseudomonadati</taxon>
        <taxon>Pseudomonadota</taxon>
        <taxon>Betaproteobacteria</taxon>
        <taxon>Burkholderiales</taxon>
        <taxon>Comamonadaceae</taxon>
        <taxon>Variovorax</taxon>
    </lineage>
</organism>
<comment type="caution">
    <text evidence="3">The sequence shown here is derived from an EMBL/GenBank/DDBJ whole genome shotgun (WGS) entry which is preliminary data.</text>
</comment>
<dbReference type="InterPro" id="IPR011041">
    <property type="entry name" value="Quinoprot_gluc/sorb_DH_b-prop"/>
</dbReference>
<accession>A0ABT7N7K2</accession>
<keyword evidence="3" id="KW-0560">Oxidoreductase</keyword>
<dbReference type="InterPro" id="IPR012938">
    <property type="entry name" value="Glc/Sorbosone_DH"/>
</dbReference>
<dbReference type="RefSeq" id="WP_286658993.1">
    <property type="nucleotide sequence ID" value="NZ_JASZYV010000001.1"/>
</dbReference>
<reference evidence="3" key="1">
    <citation type="submission" date="2023-06" db="EMBL/GenBank/DDBJ databases">
        <authorList>
            <person name="Jiang Y."/>
            <person name="Liu Q."/>
        </authorList>
    </citation>
    <scope>NUCLEOTIDE SEQUENCE</scope>
    <source>
        <strain evidence="3">CGMCC 1.12089</strain>
    </source>
</reference>
<evidence type="ECO:0000256" key="1">
    <source>
        <dbReference type="SAM" id="SignalP"/>
    </source>
</evidence>
<dbReference type="Proteomes" id="UP001174908">
    <property type="component" value="Unassembled WGS sequence"/>
</dbReference>
<sequence>MGRATWRWPLWLGLAAVLSHCGGGGGGAGVAAPTAASQGNLVAGTEIAGGNAGIQPVTPAQPDPTATTPATPVPWRVAEVATGLSNPWALAFLPDRRMLITERGGRMRLRQPNGAAPAGGDQVSGVPAVLAEGQGGLLDVVVDPGFATNRRIYFSFAEGTSSLNGTAVARAELDADARALSNVVVIFRQQPKVASTGHFGSRLVFDRDGRLFVTLGERLLDTQRGFAQDLARDNGKVMRIDTDGQPSAGNPFAPVAGTHSDSIWSYGHRNPQGAALHPSTGELWLSEHGPQGGDEINRIAPGANYGWPIISYGQEYGTTTQVGEGTAKAGMVQPVTYWETIDGSAWSGGQKSSIAPSGLAFYTADAIPQWKGNLFVGALAGTALWRLTLDGNAVTSRERLLADRGERIRDVRQGPDGWLYLLTDASPNGKLLRLQAQ</sequence>
<dbReference type="GO" id="GO:0016491">
    <property type="term" value="F:oxidoreductase activity"/>
    <property type="evidence" value="ECO:0007669"/>
    <property type="project" value="UniProtKB-KW"/>
</dbReference>
<evidence type="ECO:0000313" key="4">
    <source>
        <dbReference type="Proteomes" id="UP001174908"/>
    </source>
</evidence>
<dbReference type="Gene3D" id="2.120.10.30">
    <property type="entry name" value="TolB, C-terminal domain"/>
    <property type="match status" value="1"/>
</dbReference>
<gene>
    <name evidence="3" type="ORF">QTH91_05465</name>
</gene>
<evidence type="ECO:0000313" key="3">
    <source>
        <dbReference type="EMBL" id="MDM0043921.1"/>
    </source>
</evidence>
<feature type="domain" description="Glucose/Sorbosone dehydrogenase" evidence="2">
    <location>
        <begin position="84"/>
        <end position="433"/>
    </location>
</feature>
<dbReference type="Pfam" id="PF07995">
    <property type="entry name" value="GSDH"/>
    <property type="match status" value="1"/>
</dbReference>
<evidence type="ECO:0000259" key="2">
    <source>
        <dbReference type="Pfam" id="PF07995"/>
    </source>
</evidence>
<keyword evidence="1" id="KW-0732">Signal</keyword>
<keyword evidence="4" id="KW-1185">Reference proteome</keyword>
<protein>
    <submittedName>
        <fullName evidence="3">PQQ-dependent sugar dehydrogenase</fullName>
        <ecNumber evidence="3">1.1.5.-</ecNumber>
    </submittedName>
</protein>
<dbReference type="EMBL" id="JASZYV010000001">
    <property type="protein sequence ID" value="MDM0043921.1"/>
    <property type="molecule type" value="Genomic_DNA"/>
</dbReference>
<proteinExistence type="predicted"/>
<dbReference type="PANTHER" id="PTHR19328:SF75">
    <property type="entry name" value="ALDOSE SUGAR DEHYDROGENASE YLII"/>
    <property type="match status" value="1"/>
</dbReference>
<name>A0ABT7N7K2_9BURK</name>
<dbReference type="PANTHER" id="PTHR19328">
    <property type="entry name" value="HEDGEHOG-INTERACTING PROTEIN"/>
    <property type="match status" value="1"/>
</dbReference>
<dbReference type="SUPFAM" id="SSF50952">
    <property type="entry name" value="Soluble quinoprotein glucose dehydrogenase"/>
    <property type="match status" value="1"/>
</dbReference>
<dbReference type="InterPro" id="IPR011042">
    <property type="entry name" value="6-blade_b-propeller_TolB-like"/>
</dbReference>
<feature type="signal peptide" evidence="1">
    <location>
        <begin position="1"/>
        <end position="21"/>
    </location>
</feature>
<feature type="chain" id="PRO_5046747845" evidence="1">
    <location>
        <begin position="22"/>
        <end position="437"/>
    </location>
</feature>
<dbReference type="EC" id="1.1.5.-" evidence="3"/>